<evidence type="ECO:0000259" key="8">
    <source>
        <dbReference type="Pfam" id="PF06808"/>
    </source>
</evidence>
<feature type="transmembrane region" description="Helical" evidence="7">
    <location>
        <begin position="344"/>
        <end position="363"/>
    </location>
</feature>
<keyword evidence="5 7" id="KW-1133">Transmembrane helix</keyword>
<dbReference type="InterPro" id="IPR010656">
    <property type="entry name" value="DctM"/>
</dbReference>
<dbReference type="RefSeq" id="WP_023051982.1">
    <property type="nucleotide sequence ID" value="NZ_CP173065.2"/>
</dbReference>
<dbReference type="Proteomes" id="UP000017081">
    <property type="component" value="Unassembled WGS sequence"/>
</dbReference>
<dbReference type="AlphaFoldDB" id="U7V622"/>
<gene>
    <name evidence="9" type="ORF">HMPREF0202_02452</name>
</gene>
<dbReference type="PANTHER" id="PTHR33362">
    <property type="entry name" value="SIALIC ACID TRAP TRANSPORTER PERMEASE PROTEIN SIAT-RELATED"/>
    <property type="match status" value="1"/>
</dbReference>
<sequence length="435" mass="46104">MGVNIGIVAIALFASFFVFLILGLQVSVGIGLASFIAILLSLPLDMTIIASAQKMITGLDNFALLAIPFFILSGNIMNNGGIAIKLVNFAKLIGGRLPGSLAQVNILGNMLFGAISGSAVAAEAAIGGTIYPLQKKEGYDPKYCAAVNITSCPTGLLIPPSNVLIVFALVSGGTSIGALFIAGYLPGIVMGLGIMILAYIFAKKNNYPVEPKPEMSLVIKTTLDALPSLLLIIVVIGGIIKGVFTATEGSGIAVIYTLVLSLIYKNLNAKVIKKILDETIKMTGIIMFLMAASSIMSWALAYSQIPQYITNLLLGISDNKYVILLIINMLLLVVGTFMDMTPAVLIFTPIFLPVVTSLGMHPVHFGILMVYNLCIGLCTPPVGNALFLGCAIADLKIEEIIKTILPYFIVMLIGLLLVTYIPAISLFLPKVFGLI</sequence>
<dbReference type="STRING" id="1319815.HMPREF0202_02452"/>
<protein>
    <submittedName>
        <fullName evidence="9">TRAP transporter, DctM subunit</fullName>
    </submittedName>
</protein>
<dbReference type="GO" id="GO:0022857">
    <property type="term" value="F:transmembrane transporter activity"/>
    <property type="evidence" value="ECO:0007669"/>
    <property type="project" value="TreeGrafter"/>
</dbReference>
<organism evidence="9 10">
    <name type="scientific">Cetobacterium somerae ATCC BAA-474</name>
    <dbReference type="NCBI Taxonomy" id="1319815"/>
    <lineage>
        <taxon>Bacteria</taxon>
        <taxon>Fusobacteriati</taxon>
        <taxon>Fusobacteriota</taxon>
        <taxon>Fusobacteriia</taxon>
        <taxon>Fusobacteriales</taxon>
        <taxon>Fusobacteriaceae</taxon>
        <taxon>Cetobacterium</taxon>
    </lineage>
</organism>
<feature type="transmembrane region" description="Helical" evidence="7">
    <location>
        <begin position="404"/>
        <end position="428"/>
    </location>
</feature>
<feature type="transmembrane region" description="Helical" evidence="7">
    <location>
        <begin position="250"/>
        <end position="267"/>
    </location>
</feature>
<feature type="transmembrane region" description="Helical" evidence="7">
    <location>
        <begin position="176"/>
        <end position="202"/>
    </location>
</feature>
<evidence type="ECO:0000256" key="4">
    <source>
        <dbReference type="ARBA" id="ARBA00022692"/>
    </source>
</evidence>
<evidence type="ECO:0000256" key="7">
    <source>
        <dbReference type="SAM" id="Phobius"/>
    </source>
</evidence>
<dbReference type="HOGENOM" id="CLU_019824_4_1_0"/>
<dbReference type="GO" id="GO:0005886">
    <property type="term" value="C:plasma membrane"/>
    <property type="evidence" value="ECO:0007669"/>
    <property type="project" value="UniProtKB-SubCell"/>
</dbReference>
<comment type="caution">
    <text evidence="9">The sequence shown here is derived from an EMBL/GenBank/DDBJ whole genome shotgun (WGS) entry which is preliminary data.</text>
</comment>
<feature type="transmembrane region" description="Helical" evidence="7">
    <location>
        <begin position="143"/>
        <end position="170"/>
    </location>
</feature>
<keyword evidence="6 7" id="KW-0472">Membrane</keyword>
<name>U7V622_9FUSO</name>
<evidence type="ECO:0000256" key="5">
    <source>
        <dbReference type="ARBA" id="ARBA00022989"/>
    </source>
</evidence>
<evidence type="ECO:0000313" key="10">
    <source>
        <dbReference type="Proteomes" id="UP000017081"/>
    </source>
</evidence>
<dbReference type="PATRIC" id="fig|1319815.3.peg.2354"/>
<dbReference type="PIRSF" id="PIRSF006066">
    <property type="entry name" value="HI0050"/>
    <property type="match status" value="1"/>
</dbReference>
<evidence type="ECO:0000256" key="2">
    <source>
        <dbReference type="ARBA" id="ARBA00022475"/>
    </source>
</evidence>
<dbReference type="InterPro" id="IPR004681">
    <property type="entry name" value="TRAP_DctM"/>
</dbReference>
<evidence type="ECO:0000256" key="3">
    <source>
        <dbReference type="ARBA" id="ARBA00022519"/>
    </source>
</evidence>
<comment type="subcellular location">
    <subcellularLocation>
        <location evidence="1">Cell inner membrane</location>
        <topology evidence="1">Multi-pass membrane protein</topology>
    </subcellularLocation>
</comment>
<keyword evidence="10" id="KW-1185">Reference proteome</keyword>
<feature type="transmembrane region" description="Helical" evidence="7">
    <location>
        <begin position="30"/>
        <end position="50"/>
    </location>
</feature>
<keyword evidence="4 7" id="KW-0812">Transmembrane</keyword>
<keyword evidence="2" id="KW-1003">Cell membrane</keyword>
<feature type="transmembrane region" description="Helical" evidence="7">
    <location>
        <begin position="223"/>
        <end position="244"/>
    </location>
</feature>
<accession>U7V622</accession>
<feature type="domain" description="TRAP C4-dicarboxylate transport system permease DctM subunit" evidence="8">
    <location>
        <begin position="13"/>
        <end position="424"/>
    </location>
</feature>
<dbReference type="Pfam" id="PF06808">
    <property type="entry name" value="DctM"/>
    <property type="match status" value="1"/>
</dbReference>
<feature type="transmembrane region" description="Helical" evidence="7">
    <location>
        <begin position="369"/>
        <end position="392"/>
    </location>
</feature>
<dbReference type="NCBIfam" id="TIGR00786">
    <property type="entry name" value="dctM"/>
    <property type="match status" value="1"/>
</dbReference>
<proteinExistence type="predicted"/>
<reference evidence="9 10" key="1">
    <citation type="submission" date="2013-08" db="EMBL/GenBank/DDBJ databases">
        <authorList>
            <person name="Weinstock G."/>
            <person name="Sodergren E."/>
            <person name="Wylie T."/>
            <person name="Fulton L."/>
            <person name="Fulton R."/>
            <person name="Fronick C."/>
            <person name="O'Laughlin M."/>
            <person name="Godfrey J."/>
            <person name="Miner T."/>
            <person name="Herter B."/>
            <person name="Appelbaum E."/>
            <person name="Cordes M."/>
            <person name="Lek S."/>
            <person name="Wollam A."/>
            <person name="Pepin K.H."/>
            <person name="Palsikar V.B."/>
            <person name="Mitreva M."/>
            <person name="Wilson R.K."/>
        </authorList>
    </citation>
    <scope>NUCLEOTIDE SEQUENCE [LARGE SCALE GENOMIC DNA]</scope>
    <source>
        <strain evidence="9 10">ATCC BAA-474</strain>
    </source>
</reference>
<dbReference type="PANTHER" id="PTHR33362:SF2">
    <property type="entry name" value="TRAP TRANSPORTER LARGE PERMEASE PROTEIN"/>
    <property type="match status" value="1"/>
</dbReference>
<keyword evidence="3" id="KW-0997">Cell inner membrane</keyword>
<feature type="transmembrane region" description="Helical" evidence="7">
    <location>
        <begin position="321"/>
        <end position="337"/>
    </location>
</feature>
<evidence type="ECO:0000313" key="9">
    <source>
        <dbReference type="EMBL" id="ERT66986.1"/>
    </source>
</evidence>
<evidence type="ECO:0000256" key="6">
    <source>
        <dbReference type="ARBA" id="ARBA00023136"/>
    </source>
</evidence>
<feature type="transmembrane region" description="Helical" evidence="7">
    <location>
        <begin position="106"/>
        <end position="131"/>
    </location>
</feature>
<feature type="transmembrane region" description="Helical" evidence="7">
    <location>
        <begin position="62"/>
        <end position="86"/>
    </location>
</feature>
<dbReference type="eggNOG" id="COG1593">
    <property type="taxonomic scope" value="Bacteria"/>
</dbReference>
<feature type="transmembrane region" description="Helical" evidence="7">
    <location>
        <begin position="279"/>
        <end position="301"/>
    </location>
</feature>
<feature type="transmembrane region" description="Helical" evidence="7">
    <location>
        <begin position="7"/>
        <end position="24"/>
    </location>
</feature>
<evidence type="ECO:0000256" key="1">
    <source>
        <dbReference type="ARBA" id="ARBA00004429"/>
    </source>
</evidence>
<dbReference type="EMBL" id="AXZF01000123">
    <property type="protein sequence ID" value="ERT66986.1"/>
    <property type="molecule type" value="Genomic_DNA"/>
</dbReference>